<dbReference type="Ensembl" id="ENSGGOT00000065393.1">
    <property type="protein sequence ID" value="ENSGGOP00000041488.1"/>
    <property type="gene ID" value="ENSGGOG00000041324.1"/>
</dbReference>
<sequence>MAAAAALRAPAQMHLWVAPSLQP</sequence>
<gene>
    <name evidence="1" type="primary">LOC101145690</name>
</gene>
<keyword evidence="2" id="KW-1185">Reference proteome</keyword>
<dbReference type="EMBL" id="CABD030115107">
    <property type="status" value="NOT_ANNOTATED_CDS"/>
    <property type="molecule type" value="Genomic_DNA"/>
</dbReference>
<reference evidence="1" key="4">
    <citation type="submission" date="2025-09" db="UniProtKB">
        <authorList>
            <consortium name="Ensembl"/>
        </authorList>
    </citation>
    <scope>IDENTIFICATION</scope>
</reference>
<dbReference type="Bgee" id="ENSGGOG00000041324">
    <property type="expression patterns" value="Expressed in cerebellum and 6 other cell types or tissues"/>
</dbReference>
<dbReference type="EMBL" id="CABD030115108">
    <property type="status" value="NOT_ANNOTATED_CDS"/>
    <property type="molecule type" value="Genomic_DNA"/>
</dbReference>
<dbReference type="AlphaFoldDB" id="A0A2I2Z2L3"/>
<evidence type="ECO:0000313" key="2">
    <source>
        <dbReference type="Proteomes" id="UP000001519"/>
    </source>
</evidence>
<evidence type="ECO:0000313" key="1">
    <source>
        <dbReference type="Ensembl" id="ENSGGOP00000041488.1"/>
    </source>
</evidence>
<accession>A0A2I2Z2L3</accession>
<reference evidence="1 2" key="2">
    <citation type="journal article" date="2012" name="Nature">
        <title>Insights into hominid evolution from the gorilla genome sequence.</title>
        <authorList>
            <person name="Scally A."/>
            <person name="Dutheil J.Y."/>
            <person name="Hillier L.W."/>
            <person name="Jordan G.E."/>
            <person name="Goodhead I."/>
            <person name="Herrero J."/>
            <person name="Hobolth A."/>
            <person name="Lappalainen T."/>
            <person name="Mailund T."/>
            <person name="Marques-Bonet T."/>
            <person name="McCarthy S."/>
            <person name="Montgomery S.H."/>
            <person name="Schwalie P.C."/>
            <person name="Tang Y.A."/>
            <person name="Ward M.C."/>
            <person name="Xue Y."/>
            <person name="Yngvadottir B."/>
            <person name="Alkan C."/>
            <person name="Andersen L.N."/>
            <person name="Ayub Q."/>
            <person name="Ball E.V."/>
            <person name="Beal K."/>
            <person name="Bradley B.J."/>
            <person name="Chen Y."/>
            <person name="Clee C.M."/>
            <person name="Fitzgerald S."/>
            <person name="Graves T.A."/>
            <person name="Gu Y."/>
            <person name="Heath P."/>
            <person name="Heger A."/>
            <person name="Karakoc E."/>
            <person name="Kolb-Kokocinski A."/>
            <person name="Laird G.K."/>
            <person name="Lunter G."/>
            <person name="Meader S."/>
            <person name="Mort M."/>
            <person name="Mullikin J.C."/>
            <person name="Munch K."/>
            <person name="O'Connor T.D."/>
            <person name="Phillips A.D."/>
            <person name="Prado-Martinez J."/>
            <person name="Rogers A.S."/>
            <person name="Sajjadian S."/>
            <person name="Schmidt D."/>
            <person name="Shaw K."/>
            <person name="Simpson J.T."/>
            <person name="Stenson P.D."/>
            <person name="Turner D.J."/>
            <person name="Vigilant L."/>
            <person name="Vilella A.J."/>
            <person name="Whitener W."/>
            <person name="Zhu B."/>
            <person name="Cooper D.N."/>
            <person name="de Jong P."/>
            <person name="Dermitzakis E.T."/>
            <person name="Eichler E.E."/>
            <person name="Flicek P."/>
            <person name="Goldman N."/>
            <person name="Mundy N.I."/>
            <person name="Ning Z."/>
            <person name="Odom D.T."/>
            <person name="Ponting C.P."/>
            <person name="Quail M.A."/>
            <person name="Ryder O.A."/>
            <person name="Searle S.M."/>
            <person name="Warren W.C."/>
            <person name="Wilson R.K."/>
            <person name="Schierup M.H."/>
            <person name="Rogers J."/>
            <person name="Tyler-Smith C."/>
            <person name="Durbin R."/>
        </authorList>
    </citation>
    <scope>NUCLEOTIDE SEQUENCE [LARGE SCALE GENOMIC DNA]</scope>
</reference>
<dbReference type="EMBL" id="CABD030115110">
    <property type="status" value="NOT_ANNOTATED_CDS"/>
    <property type="molecule type" value="Genomic_DNA"/>
</dbReference>
<organism evidence="1 2">
    <name type="scientific">Gorilla gorilla gorilla</name>
    <name type="common">Western lowland gorilla</name>
    <dbReference type="NCBI Taxonomy" id="9595"/>
    <lineage>
        <taxon>Eukaryota</taxon>
        <taxon>Metazoa</taxon>
        <taxon>Chordata</taxon>
        <taxon>Craniata</taxon>
        <taxon>Vertebrata</taxon>
        <taxon>Euteleostomi</taxon>
        <taxon>Mammalia</taxon>
        <taxon>Eutheria</taxon>
        <taxon>Euarchontoglires</taxon>
        <taxon>Primates</taxon>
        <taxon>Haplorrhini</taxon>
        <taxon>Catarrhini</taxon>
        <taxon>Hominidae</taxon>
        <taxon>Gorilla</taxon>
    </lineage>
</organism>
<reference evidence="2" key="1">
    <citation type="submission" date="2011-05" db="EMBL/GenBank/DDBJ databases">
        <title>Insights into the evolution of the great apes provided by the gorilla genome.</title>
        <authorList>
            <person name="Scally A."/>
        </authorList>
    </citation>
    <scope>NUCLEOTIDE SEQUENCE [LARGE SCALE GENOMIC DNA]</scope>
</reference>
<dbReference type="EMBL" id="CABD030115109">
    <property type="status" value="NOT_ANNOTATED_CDS"/>
    <property type="molecule type" value="Genomic_DNA"/>
</dbReference>
<name>A0A2I2Z2L3_GORGO</name>
<dbReference type="EMBL" id="CABD030115106">
    <property type="status" value="NOT_ANNOTATED_CDS"/>
    <property type="molecule type" value="Genomic_DNA"/>
</dbReference>
<proteinExistence type="predicted"/>
<dbReference type="EMBL" id="CABD030115105">
    <property type="status" value="NOT_ANNOTATED_CDS"/>
    <property type="molecule type" value="Genomic_DNA"/>
</dbReference>
<dbReference type="GeneTree" id="ENSGT00940000164743"/>
<protein>
    <submittedName>
        <fullName evidence="1">Zinc finger protein 586</fullName>
    </submittedName>
</protein>
<dbReference type="Proteomes" id="UP000001519">
    <property type="component" value="Chromosome 19"/>
</dbReference>
<reference evidence="1" key="3">
    <citation type="submission" date="2025-08" db="UniProtKB">
        <authorList>
            <consortium name="Ensembl"/>
        </authorList>
    </citation>
    <scope>IDENTIFICATION</scope>
</reference>